<dbReference type="Proteomes" id="UP000000600">
    <property type="component" value="Unassembled WGS sequence"/>
</dbReference>
<organism evidence="1 2">
    <name type="scientific">Paramecium tetraurelia</name>
    <dbReference type="NCBI Taxonomy" id="5888"/>
    <lineage>
        <taxon>Eukaryota</taxon>
        <taxon>Sar</taxon>
        <taxon>Alveolata</taxon>
        <taxon>Ciliophora</taxon>
        <taxon>Intramacronucleata</taxon>
        <taxon>Oligohymenophorea</taxon>
        <taxon>Peniculida</taxon>
        <taxon>Parameciidae</taxon>
        <taxon>Paramecium</taxon>
    </lineage>
</organism>
<dbReference type="AlphaFoldDB" id="A0CIR9"/>
<protein>
    <recommendedName>
        <fullName evidence="3">DUSP domain-containing protein</fullName>
    </recommendedName>
</protein>
<gene>
    <name evidence="1" type="ORF">GSPATT00007821001</name>
</gene>
<dbReference type="OMA" id="TIHWIGH"/>
<dbReference type="InParanoid" id="A0CIR9"/>
<reference evidence="1 2" key="1">
    <citation type="journal article" date="2006" name="Nature">
        <title>Global trends of whole-genome duplications revealed by the ciliate Paramecium tetraurelia.</title>
        <authorList>
            <consortium name="Genoscope"/>
            <person name="Aury J.-M."/>
            <person name="Jaillon O."/>
            <person name="Duret L."/>
            <person name="Noel B."/>
            <person name="Jubin C."/>
            <person name="Porcel B.M."/>
            <person name="Segurens B."/>
            <person name="Daubin V."/>
            <person name="Anthouard V."/>
            <person name="Aiach N."/>
            <person name="Arnaiz O."/>
            <person name="Billaut A."/>
            <person name="Beisson J."/>
            <person name="Blanc I."/>
            <person name="Bouhouche K."/>
            <person name="Camara F."/>
            <person name="Duharcourt S."/>
            <person name="Guigo R."/>
            <person name="Gogendeau D."/>
            <person name="Katinka M."/>
            <person name="Keller A.-M."/>
            <person name="Kissmehl R."/>
            <person name="Klotz C."/>
            <person name="Koll F."/>
            <person name="Le Moue A."/>
            <person name="Lepere C."/>
            <person name="Malinsky S."/>
            <person name="Nowacki M."/>
            <person name="Nowak J.K."/>
            <person name="Plattner H."/>
            <person name="Poulain J."/>
            <person name="Ruiz F."/>
            <person name="Serrano V."/>
            <person name="Zagulski M."/>
            <person name="Dessen P."/>
            <person name="Betermier M."/>
            <person name="Weissenbach J."/>
            <person name="Scarpelli C."/>
            <person name="Schachter V."/>
            <person name="Sperling L."/>
            <person name="Meyer E."/>
            <person name="Cohen J."/>
            <person name="Wincker P."/>
        </authorList>
    </citation>
    <scope>NUCLEOTIDE SEQUENCE [LARGE SCALE GENOMIC DNA]</scope>
    <source>
        <strain evidence="1 2">Stock d4-2</strain>
    </source>
</reference>
<sequence length="362" mass="43965">MCYRDNIKIYNLLYYQFYKLILNLNYENEQNYNSLPQFKGQQYQFSFLGYAMRFWRQIVFASIVDGKPNKLGRLLLDSFRNVEEKDMEIEIYKYIIGAIDLCSNEYTIHWIGHSKNFQIEKFIIDISNNELNTIDLKNNAFNQYLLQVNEQLAQFVSYYPTWIYEIYYIQYSLDLKLKKLMSEIKETYKFGNESQEKGLITSYSELTTGFGIFSEDDINDQWRRMDLLIELDAMVSIKPSYQKPNVTEENKPYKDISIKFSSQLKPINEKVKSIDKQYYQDLNELRQQYWKNLRNIRKRNYILEQRFRNREIDQNGTPYQYNKRQEVKNENLKNFVQSLKQIEDYRQIKEKFLQQVDLQLKI</sequence>
<dbReference type="HOGENOM" id="CLU_766077_0_0_1"/>
<dbReference type="GeneID" id="5023868"/>
<proteinExistence type="predicted"/>
<accession>A0CIR9</accession>
<dbReference type="RefSeq" id="XP_001438083.1">
    <property type="nucleotide sequence ID" value="XM_001438046.1"/>
</dbReference>
<evidence type="ECO:0000313" key="2">
    <source>
        <dbReference type="Proteomes" id="UP000000600"/>
    </source>
</evidence>
<evidence type="ECO:0008006" key="3">
    <source>
        <dbReference type="Google" id="ProtNLM"/>
    </source>
</evidence>
<dbReference type="OrthoDB" id="312235at2759"/>
<name>A0CIR9_PARTE</name>
<dbReference type="EMBL" id="CT868085">
    <property type="protein sequence ID" value="CAK70686.1"/>
    <property type="molecule type" value="Genomic_DNA"/>
</dbReference>
<dbReference type="KEGG" id="ptm:GSPATT00007821001"/>
<keyword evidence="2" id="KW-1185">Reference proteome</keyword>
<evidence type="ECO:0000313" key="1">
    <source>
        <dbReference type="EMBL" id="CAK70686.1"/>
    </source>
</evidence>